<dbReference type="SUPFAM" id="SSF48008">
    <property type="entry name" value="GntR ligand-binding domain-like"/>
    <property type="match status" value="1"/>
</dbReference>
<dbReference type="RefSeq" id="WP_225565764.1">
    <property type="nucleotide sequence ID" value="NZ_JAIXCQ010000007.1"/>
</dbReference>
<evidence type="ECO:0000259" key="4">
    <source>
        <dbReference type="PROSITE" id="PS50949"/>
    </source>
</evidence>
<comment type="caution">
    <text evidence="5">The sequence shown here is derived from an EMBL/GenBank/DDBJ whole genome shotgun (WGS) entry which is preliminary data.</text>
</comment>
<organism evidence="5 6">
    <name type="scientific">Isoptericola luteus</name>
    <dbReference type="NCBI Taxonomy" id="2879484"/>
    <lineage>
        <taxon>Bacteria</taxon>
        <taxon>Bacillati</taxon>
        <taxon>Actinomycetota</taxon>
        <taxon>Actinomycetes</taxon>
        <taxon>Micrococcales</taxon>
        <taxon>Promicromonosporaceae</taxon>
        <taxon>Isoptericola</taxon>
    </lineage>
</organism>
<gene>
    <name evidence="5" type="ORF">LEP48_11680</name>
</gene>
<keyword evidence="1" id="KW-0805">Transcription regulation</keyword>
<evidence type="ECO:0000256" key="3">
    <source>
        <dbReference type="ARBA" id="ARBA00023163"/>
    </source>
</evidence>
<dbReference type="CDD" id="cd07377">
    <property type="entry name" value="WHTH_GntR"/>
    <property type="match status" value="1"/>
</dbReference>
<dbReference type="EMBL" id="JAIXCQ010000007">
    <property type="protein sequence ID" value="MCA5894002.1"/>
    <property type="molecule type" value="Genomic_DNA"/>
</dbReference>
<dbReference type="Pfam" id="PF07729">
    <property type="entry name" value="FCD"/>
    <property type="match status" value="1"/>
</dbReference>
<feature type="domain" description="HTH gntR-type" evidence="4">
    <location>
        <begin position="13"/>
        <end position="80"/>
    </location>
</feature>
<dbReference type="Proteomes" id="UP001319870">
    <property type="component" value="Unassembled WGS sequence"/>
</dbReference>
<dbReference type="Gene3D" id="1.10.10.10">
    <property type="entry name" value="Winged helix-like DNA-binding domain superfamily/Winged helix DNA-binding domain"/>
    <property type="match status" value="1"/>
</dbReference>
<keyword evidence="2" id="KW-0238">DNA-binding</keyword>
<proteinExistence type="predicted"/>
<evidence type="ECO:0000256" key="2">
    <source>
        <dbReference type="ARBA" id="ARBA00023125"/>
    </source>
</evidence>
<dbReference type="SMART" id="SM00895">
    <property type="entry name" value="FCD"/>
    <property type="match status" value="1"/>
</dbReference>
<dbReference type="InterPro" id="IPR036388">
    <property type="entry name" value="WH-like_DNA-bd_sf"/>
</dbReference>
<dbReference type="PROSITE" id="PS50949">
    <property type="entry name" value="HTH_GNTR"/>
    <property type="match status" value="1"/>
</dbReference>
<keyword evidence="6" id="KW-1185">Reference proteome</keyword>
<dbReference type="Pfam" id="PF00392">
    <property type="entry name" value="GntR"/>
    <property type="match status" value="1"/>
</dbReference>
<protein>
    <submittedName>
        <fullName evidence="5">GntR family transcriptional regulator</fullName>
    </submittedName>
</protein>
<dbReference type="InterPro" id="IPR008920">
    <property type="entry name" value="TF_FadR/GntR_C"/>
</dbReference>
<evidence type="ECO:0000313" key="5">
    <source>
        <dbReference type="EMBL" id="MCA5894002.1"/>
    </source>
</evidence>
<dbReference type="InterPro" id="IPR000524">
    <property type="entry name" value="Tscrpt_reg_HTH_GntR"/>
</dbReference>
<name>A0ABS7ZG52_9MICO</name>
<dbReference type="SUPFAM" id="SSF46785">
    <property type="entry name" value="Winged helix' DNA-binding domain"/>
    <property type="match status" value="1"/>
</dbReference>
<dbReference type="PANTHER" id="PTHR43537">
    <property type="entry name" value="TRANSCRIPTIONAL REGULATOR, GNTR FAMILY"/>
    <property type="match status" value="1"/>
</dbReference>
<reference evidence="5 6" key="1">
    <citation type="submission" date="2021-09" db="EMBL/GenBank/DDBJ databases">
        <title>Isoptericola luteus sp. nov., a novel bacterium isolated from Harbin, the capital city of Heilongjiang province.</title>
        <authorList>
            <person name="Li J."/>
        </authorList>
    </citation>
    <scope>NUCLEOTIDE SEQUENCE [LARGE SCALE GENOMIC DNA]</scope>
    <source>
        <strain evidence="5 6">NEAU-Y5</strain>
    </source>
</reference>
<evidence type="ECO:0000256" key="1">
    <source>
        <dbReference type="ARBA" id="ARBA00023015"/>
    </source>
</evidence>
<keyword evidence="3" id="KW-0804">Transcription</keyword>
<dbReference type="SMART" id="SM00345">
    <property type="entry name" value="HTH_GNTR"/>
    <property type="match status" value="1"/>
</dbReference>
<sequence>MTTATTRATSAAASKTRRAYDWLREQVTNHDLPPGSRIVLATVADELGMSAVPVREALRQLEAEGVVTFEHNVGARVSLIDEEQYRAAMQVIAVVESAATALAAPRLGPEDLARARAVNAAMTALTTGPDGFDPREFSRLNQEFHHLLYARCPNPRLLEIVDAEWARLGHLRDTIFAFVPGRAEQSVREHEQIVALVASGAPVPEVERAVRRHRRGTLAAYLEHEHPDDPGGGDVWL</sequence>
<evidence type="ECO:0000313" key="6">
    <source>
        <dbReference type="Proteomes" id="UP001319870"/>
    </source>
</evidence>
<accession>A0ABS7ZG52</accession>
<dbReference type="InterPro" id="IPR036390">
    <property type="entry name" value="WH_DNA-bd_sf"/>
</dbReference>
<dbReference type="InterPro" id="IPR011711">
    <property type="entry name" value="GntR_C"/>
</dbReference>
<dbReference type="Gene3D" id="1.20.120.530">
    <property type="entry name" value="GntR ligand-binding domain-like"/>
    <property type="match status" value="1"/>
</dbReference>
<dbReference type="PANTHER" id="PTHR43537:SF5">
    <property type="entry name" value="UXU OPERON TRANSCRIPTIONAL REGULATOR"/>
    <property type="match status" value="1"/>
</dbReference>